<dbReference type="AlphaFoldDB" id="A0A4R5ASB9"/>
<sequence length="273" mass="30507">MRAVQRAASARYTGDGMKLHRRTLRLAGRDHTVVGLRPGTRVRFSTNFFHGTWHVLSDARGASVLGRLLWGLSYQSRPGTLVVVDRPFLVPTPFDADPADPIVLVPAWDTPFTGKTARELARRLPLRRPPEGTVRWRTHGLDGALADWRGWFRAQGWRDRRDGRVKRLHGLVALMPRTPLEMREWAVLAGGLDPSGTHGTDYADLGSWEDGYEGEVQVFRDFHRDVSVARRARSDVLARPGAPADPGELRPLIWSRHGVVKRGRAAVSAGRGR</sequence>
<evidence type="ECO:0000313" key="1">
    <source>
        <dbReference type="EMBL" id="TDD74820.1"/>
    </source>
</evidence>
<dbReference type="OrthoDB" id="4350139at2"/>
<evidence type="ECO:0000313" key="2">
    <source>
        <dbReference type="Proteomes" id="UP000295578"/>
    </source>
</evidence>
<accession>A0A4R5ASB9</accession>
<organism evidence="1 2">
    <name type="scientific">Actinomadura darangshiensis</name>
    <dbReference type="NCBI Taxonomy" id="705336"/>
    <lineage>
        <taxon>Bacteria</taxon>
        <taxon>Bacillati</taxon>
        <taxon>Actinomycetota</taxon>
        <taxon>Actinomycetes</taxon>
        <taxon>Streptosporangiales</taxon>
        <taxon>Thermomonosporaceae</taxon>
        <taxon>Actinomadura</taxon>
    </lineage>
</organism>
<comment type="caution">
    <text evidence="1">The sequence shown here is derived from an EMBL/GenBank/DDBJ whole genome shotgun (WGS) entry which is preliminary data.</text>
</comment>
<proteinExistence type="predicted"/>
<dbReference type="Proteomes" id="UP000295578">
    <property type="component" value="Unassembled WGS sequence"/>
</dbReference>
<reference evidence="1 2" key="1">
    <citation type="submission" date="2019-03" db="EMBL/GenBank/DDBJ databases">
        <title>Draft genome sequences of novel Actinobacteria.</title>
        <authorList>
            <person name="Sahin N."/>
            <person name="Ay H."/>
            <person name="Saygin H."/>
        </authorList>
    </citation>
    <scope>NUCLEOTIDE SEQUENCE [LARGE SCALE GENOMIC DNA]</scope>
    <source>
        <strain evidence="1 2">DSM 45941</strain>
    </source>
</reference>
<name>A0A4R5ASB9_9ACTN</name>
<gene>
    <name evidence="1" type="ORF">E1293_29025</name>
</gene>
<dbReference type="RefSeq" id="WP_132200671.1">
    <property type="nucleotide sequence ID" value="NZ_SMKY01000162.1"/>
</dbReference>
<dbReference type="EMBL" id="SMKY01000162">
    <property type="protein sequence ID" value="TDD74820.1"/>
    <property type="molecule type" value="Genomic_DNA"/>
</dbReference>
<keyword evidence="2" id="KW-1185">Reference proteome</keyword>
<protein>
    <submittedName>
        <fullName evidence="1">Uncharacterized protein</fullName>
    </submittedName>
</protein>